<dbReference type="SMART" id="SM00220">
    <property type="entry name" value="S_TKc"/>
    <property type="match status" value="1"/>
</dbReference>
<dbReference type="PANTHER" id="PTHR24346:SF95">
    <property type="entry name" value="SPERM MOTILITY KINASE 3A"/>
    <property type="match status" value="1"/>
</dbReference>
<gene>
    <name evidence="15" type="primary">LOC105985893</name>
</gene>
<evidence type="ECO:0000256" key="5">
    <source>
        <dbReference type="ARBA" id="ARBA00022777"/>
    </source>
</evidence>
<dbReference type="PROSITE" id="PS00107">
    <property type="entry name" value="PROTEIN_KINASE_ATP"/>
    <property type="match status" value="1"/>
</dbReference>
<evidence type="ECO:0000256" key="12">
    <source>
        <dbReference type="RuleBase" id="RU000304"/>
    </source>
</evidence>
<evidence type="ECO:0000256" key="2">
    <source>
        <dbReference type="ARBA" id="ARBA00022527"/>
    </source>
</evidence>
<dbReference type="InterPro" id="IPR000719">
    <property type="entry name" value="Prot_kinase_dom"/>
</dbReference>
<dbReference type="InParanoid" id="A0A1S3F5Z6"/>
<evidence type="ECO:0000313" key="14">
    <source>
        <dbReference type="Proteomes" id="UP000081671"/>
    </source>
</evidence>
<protein>
    <recommendedName>
        <fullName evidence="1">non-specific serine/threonine protein kinase</fullName>
        <ecNumber evidence="1">2.7.11.1</ecNumber>
    </recommendedName>
</protein>
<dbReference type="GO" id="GO:0035556">
    <property type="term" value="P:intracellular signal transduction"/>
    <property type="evidence" value="ECO:0007669"/>
    <property type="project" value="TreeGrafter"/>
</dbReference>
<dbReference type="AlphaFoldDB" id="A0A1S3F5Z6"/>
<keyword evidence="4 11" id="KW-0547">Nucleotide-binding</keyword>
<feature type="binding site" evidence="11">
    <location>
        <position position="49"/>
    </location>
    <ligand>
        <name>ATP</name>
        <dbReference type="ChEBI" id="CHEBI:30616"/>
    </ligand>
</feature>
<evidence type="ECO:0000256" key="3">
    <source>
        <dbReference type="ARBA" id="ARBA00022679"/>
    </source>
</evidence>
<evidence type="ECO:0000256" key="11">
    <source>
        <dbReference type="PROSITE-ProRule" id="PRU10141"/>
    </source>
</evidence>
<dbReference type="CDD" id="cd14337">
    <property type="entry name" value="UBA_MARK_Par1"/>
    <property type="match status" value="1"/>
</dbReference>
<evidence type="ECO:0000256" key="1">
    <source>
        <dbReference type="ARBA" id="ARBA00012513"/>
    </source>
</evidence>
<sequence>MAQYKDSSVSSVKEEIIEQYQMKALIGHGTYGQVKQAYHRLTDTKVAVKILRKVKSSELRIKNEVDIFKTVRHKHIIRLYQVIEKEESVYLIMELATRGHLLAWIRKSSRLCEDEARRLFTQTVSAVHYLHQNKIAHRDLKPNNILLDNEGNIKVSDFGLSTRVTWGQLVTHACGAVLFRPPEMFLLKCHDGCKVDVWSLGILLYFIITGKFPFEGRDAIQVRSQVLKGRYGIPYHLSAKGQNLLCQLLSVDPNQRPNTEQIMEHPWLTPFKECLVCANEPWPNKLDPIILRVMCDMGYHPCDIQRSIKDRTFNEAMGTYLLVKEKQNQTDSSINLKKVPPTVPPCPTPAELSNFRVPIKRRASLPARLTSTLSPEFQSLSVDKQLPHKRGLSATLPAIPLCFLQRDHSASIDPGQDSVVSLGCSFFISSSERFPPEQPHDETITSKVKKRSRWRRVASRIATIFHRICFCMRAPK</sequence>
<evidence type="ECO:0000313" key="15">
    <source>
        <dbReference type="RefSeq" id="XP_012872068.1"/>
    </source>
</evidence>
<dbReference type="PANTHER" id="PTHR24346">
    <property type="entry name" value="MAP/MICROTUBULE AFFINITY-REGULATING KINASE"/>
    <property type="match status" value="1"/>
</dbReference>
<keyword evidence="14" id="KW-1185">Reference proteome</keyword>
<keyword evidence="6 11" id="KW-0067">ATP-binding</keyword>
<proteinExistence type="inferred from homology"/>
<evidence type="ECO:0000256" key="9">
    <source>
        <dbReference type="ARBA" id="ARBA00047899"/>
    </source>
</evidence>
<reference evidence="15" key="1">
    <citation type="submission" date="2025-08" db="UniProtKB">
        <authorList>
            <consortium name="RefSeq"/>
        </authorList>
    </citation>
    <scope>IDENTIFICATION</scope>
    <source>
        <tissue evidence="15">Kidney</tissue>
    </source>
</reference>
<dbReference type="EC" id="2.7.11.1" evidence="1"/>
<dbReference type="KEGG" id="dord:105985893"/>
<evidence type="ECO:0000256" key="4">
    <source>
        <dbReference type="ARBA" id="ARBA00022741"/>
    </source>
</evidence>
<comment type="function">
    <text evidence="7">May play a role in sperm motility, especially in the regulation of flagellar function.</text>
</comment>
<dbReference type="FunFam" id="1.10.510.10:FF:000571">
    <property type="entry name" value="Maternal embryonic leucine zipper kinase"/>
    <property type="match status" value="1"/>
</dbReference>
<dbReference type="GO" id="GO:0004674">
    <property type="term" value="F:protein serine/threonine kinase activity"/>
    <property type="evidence" value="ECO:0007669"/>
    <property type="project" value="UniProtKB-KW"/>
</dbReference>
<dbReference type="GeneID" id="105985893"/>
<name>A0A1S3F5Z6_DIPOR</name>
<evidence type="ECO:0000256" key="8">
    <source>
        <dbReference type="ARBA" id="ARBA00038181"/>
    </source>
</evidence>
<organism evidence="14 15">
    <name type="scientific">Dipodomys ordii</name>
    <name type="common">Ord's kangaroo rat</name>
    <dbReference type="NCBI Taxonomy" id="10020"/>
    <lineage>
        <taxon>Eukaryota</taxon>
        <taxon>Metazoa</taxon>
        <taxon>Chordata</taxon>
        <taxon>Craniata</taxon>
        <taxon>Vertebrata</taxon>
        <taxon>Euteleostomi</taxon>
        <taxon>Mammalia</taxon>
        <taxon>Eutheria</taxon>
        <taxon>Euarchontoglires</taxon>
        <taxon>Glires</taxon>
        <taxon>Rodentia</taxon>
        <taxon>Castorimorpha</taxon>
        <taxon>Heteromyidae</taxon>
        <taxon>Dipodomyinae</taxon>
        <taxon>Dipodomys</taxon>
    </lineage>
</organism>
<keyword evidence="5" id="KW-0418">Kinase</keyword>
<dbReference type="GO" id="GO:0005737">
    <property type="term" value="C:cytoplasm"/>
    <property type="evidence" value="ECO:0007669"/>
    <property type="project" value="TreeGrafter"/>
</dbReference>
<dbReference type="OrthoDB" id="9627261at2759"/>
<dbReference type="Pfam" id="PF00069">
    <property type="entry name" value="Pkinase"/>
    <property type="match status" value="1"/>
</dbReference>
<dbReference type="InterPro" id="IPR008271">
    <property type="entry name" value="Ser/Thr_kinase_AS"/>
</dbReference>
<keyword evidence="2 12" id="KW-0723">Serine/threonine-protein kinase</keyword>
<dbReference type="Gene3D" id="1.10.510.10">
    <property type="entry name" value="Transferase(Phosphotransferase) domain 1"/>
    <property type="match status" value="1"/>
</dbReference>
<accession>A0A1S3F5Z6</accession>
<dbReference type="PROSITE" id="PS00108">
    <property type="entry name" value="PROTEIN_KINASE_ST"/>
    <property type="match status" value="1"/>
</dbReference>
<comment type="catalytic activity">
    <reaction evidence="10">
        <text>L-seryl-[protein] + ATP = O-phospho-L-seryl-[protein] + ADP + H(+)</text>
        <dbReference type="Rhea" id="RHEA:17989"/>
        <dbReference type="Rhea" id="RHEA-COMP:9863"/>
        <dbReference type="Rhea" id="RHEA-COMP:11604"/>
        <dbReference type="ChEBI" id="CHEBI:15378"/>
        <dbReference type="ChEBI" id="CHEBI:29999"/>
        <dbReference type="ChEBI" id="CHEBI:30616"/>
        <dbReference type="ChEBI" id="CHEBI:83421"/>
        <dbReference type="ChEBI" id="CHEBI:456216"/>
        <dbReference type="EC" id="2.7.11.1"/>
    </reaction>
</comment>
<dbReference type="RefSeq" id="XP_012872068.1">
    <property type="nucleotide sequence ID" value="XM_013016614.1"/>
</dbReference>
<evidence type="ECO:0000259" key="13">
    <source>
        <dbReference type="PROSITE" id="PS50011"/>
    </source>
</evidence>
<dbReference type="SUPFAM" id="SSF56112">
    <property type="entry name" value="Protein kinase-like (PK-like)"/>
    <property type="match status" value="1"/>
</dbReference>
<comment type="similarity">
    <text evidence="8">Belongs to the protein kinase superfamily. CAMK Ser/Thr protein kinase family. Smok subfamily.</text>
</comment>
<feature type="domain" description="Protein kinase" evidence="13">
    <location>
        <begin position="20"/>
        <end position="268"/>
    </location>
</feature>
<keyword evidence="3" id="KW-0808">Transferase</keyword>
<dbReference type="CDD" id="cd14003">
    <property type="entry name" value="STKc_AMPK-like"/>
    <property type="match status" value="1"/>
</dbReference>
<evidence type="ECO:0000256" key="7">
    <source>
        <dbReference type="ARBA" id="ARBA00037391"/>
    </source>
</evidence>
<dbReference type="FunFam" id="3.30.200.20:FF:000003">
    <property type="entry name" value="Non-specific serine/threonine protein kinase"/>
    <property type="match status" value="1"/>
</dbReference>
<dbReference type="InterPro" id="IPR017441">
    <property type="entry name" value="Protein_kinase_ATP_BS"/>
</dbReference>
<dbReference type="InterPro" id="IPR011009">
    <property type="entry name" value="Kinase-like_dom_sf"/>
</dbReference>
<comment type="catalytic activity">
    <reaction evidence="9">
        <text>L-threonyl-[protein] + ATP = O-phospho-L-threonyl-[protein] + ADP + H(+)</text>
        <dbReference type="Rhea" id="RHEA:46608"/>
        <dbReference type="Rhea" id="RHEA-COMP:11060"/>
        <dbReference type="Rhea" id="RHEA-COMP:11605"/>
        <dbReference type="ChEBI" id="CHEBI:15378"/>
        <dbReference type="ChEBI" id="CHEBI:30013"/>
        <dbReference type="ChEBI" id="CHEBI:30616"/>
        <dbReference type="ChEBI" id="CHEBI:61977"/>
        <dbReference type="ChEBI" id="CHEBI:456216"/>
        <dbReference type="EC" id="2.7.11.1"/>
    </reaction>
</comment>
<dbReference type="Proteomes" id="UP000081671">
    <property type="component" value="Unplaced"/>
</dbReference>
<evidence type="ECO:0000256" key="6">
    <source>
        <dbReference type="ARBA" id="ARBA00022840"/>
    </source>
</evidence>
<dbReference type="GO" id="GO:0005524">
    <property type="term" value="F:ATP binding"/>
    <property type="evidence" value="ECO:0007669"/>
    <property type="project" value="UniProtKB-UniRule"/>
</dbReference>
<dbReference type="PROSITE" id="PS50011">
    <property type="entry name" value="PROTEIN_KINASE_DOM"/>
    <property type="match status" value="1"/>
</dbReference>
<evidence type="ECO:0000256" key="10">
    <source>
        <dbReference type="ARBA" id="ARBA00048679"/>
    </source>
</evidence>